<sequence length="344" mass="38323">MQMDSDLVIYRNTLVRTFQVVTIYRVDKSEVLVVLISPHYSIATLDLPMVVDLIGIYVLKGPYCTLTTTNWFLQALSVIPRGSWGDVAWRFTMIRWVGPKLRFRSHNDCGPTASCIPEPLRITQPPNLGRPSPPLPRRRQPPNTAARRPPGFRMVGLVSISATRRIRSCQNPSDLLVQIDGGIAFPVVDLIRRSTAAYNSRASFPTILVGARRLDASKVTIDKRPMNGLLIDFNVLNVSWGKIFKLPLRPRETGSGSAIVANSGIRAQARILQYILIHELHGFRNFRIENKLKVASRLPGAAANARAIACATHACWPRMVAGRGQRRRAIRCVMIGRCTRGCAP</sequence>
<dbReference type="OrthoDB" id="3934549at2759"/>
<proteinExistence type="predicted"/>
<protein>
    <submittedName>
        <fullName evidence="2">Putative mitochondrial-processing peptidase subunit beta</fullName>
    </submittedName>
</protein>
<keyword evidence="3" id="KW-1185">Reference proteome</keyword>
<dbReference type="Proteomes" id="UP000250235">
    <property type="component" value="Unassembled WGS sequence"/>
</dbReference>
<feature type="region of interest" description="Disordered" evidence="1">
    <location>
        <begin position="120"/>
        <end position="149"/>
    </location>
</feature>
<gene>
    <name evidence="2" type="ORF">F511_39114</name>
</gene>
<accession>A0A2Z7C316</accession>
<evidence type="ECO:0000256" key="1">
    <source>
        <dbReference type="SAM" id="MobiDB-lite"/>
    </source>
</evidence>
<organism evidence="2 3">
    <name type="scientific">Dorcoceras hygrometricum</name>
    <dbReference type="NCBI Taxonomy" id="472368"/>
    <lineage>
        <taxon>Eukaryota</taxon>
        <taxon>Viridiplantae</taxon>
        <taxon>Streptophyta</taxon>
        <taxon>Embryophyta</taxon>
        <taxon>Tracheophyta</taxon>
        <taxon>Spermatophyta</taxon>
        <taxon>Magnoliopsida</taxon>
        <taxon>eudicotyledons</taxon>
        <taxon>Gunneridae</taxon>
        <taxon>Pentapetalae</taxon>
        <taxon>asterids</taxon>
        <taxon>lamiids</taxon>
        <taxon>Lamiales</taxon>
        <taxon>Gesneriaceae</taxon>
        <taxon>Didymocarpoideae</taxon>
        <taxon>Trichosporeae</taxon>
        <taxon>Loxocarpinae</taxon>
        <taxon>Dorcoceras</taxon>
    </lineage>
</organism>
<dbReference type="AlphaFoldDB" id="A0A2Z7C316"/>
<evidence type="ECO:0000313" key="3">
    <source>
        <dbReference type="Proteomes" id="UP000250235"/>
    </source>
</evidence>
<dbReference type="EMBL" id="KQ999545">
    <property type="protein sequence ID" value="KZV41296.1"/>
    <property type="molecule type" value="Genomic_DNA"/>
</dbReference>
<reference evidence="2 3" key="1">
    <citation type="journal article" date="2015" name="Proc. Natl. Acad. Sci. U.S.A.">
        <title>The resurrection genome of Boea hygrometrica: A blueprint for survival of dehydration.</title>
        <authorList>
            <person name="Xiao L."/>
            <person name="Yang G."/>
            <person name="Zhang L."/>
            <person name="Yang X."/>
            <person name="Zhao S."/>
            <person name="Ji Z."/>
            <person name="Zhou Q."/>
            <person name="Hu M."/>
            <person name="Wang Y."/>
            <person name="Chen M."/>
            <person name="Xu Y."/>
            <person name="Jin H."/>
            <person name="Xiao X."/>
            <person name="Hu G."/>
            <person name="Bao F."/>
            <person name="Hu Y."/>
            <person name="Wan P."/>
            <person name="Li L."/>
            <person name="Deng X."/>
            <person name="Kuang T."/>
            <person name="Xiang C."/>
            <person name="Zhu J.K."/>
            <person name="Oliver M.J."/>
            <person name="He Y."/>
        </authorList>
    </citation>
    <scope>NUCLEOTIDE SEQUENCE [LARGE SCALE GENOMIC DNA]</scope>
    <source>
        <strain evidence="3">cv. XS01</strain>
    </source>
</reference>
<evidence type="ECO:0000313" key="2">
    <source>
        <dbReference type="EMBL" id="KZV41296.1"/>
    </source>
</evidence>
<name>A0A2Z7C316_9LAMI</name>